<name>A0A176RZI9_9GAMM</name>
<comment type="caution">
    <text evidence="2">The sequence shown here is derived from an EMBL/GenBank/DDBJ whole genome shotgun (WGS) entry which is preliminary data.</text>
</comment>
<evidence type="ECO:0000313" key="2">
    <source>
        <dbReference type="EMBL" id="OAD21109.1"/>
    </source>
</evidence>
<organism evidence="2 3">
    <name type="scientific">Candidatus Thiomargarita nelsonii</name>
    <dbReference type="NCBI Taxonomy" id="1003181"/>
    <lineage>
        <taxon>Bacteria</taxon>
        <taxon>Pseudomonadati</taxon>
        <taxon>Pseudomonadota</taxon>
        <taxon>Gammaproteobacteria</taxon>
        <taxon>Thiotrichales</taxon>
        <taxon>Thiotrichaceae</taxon>
        <taxon>Thiomargarita</taxon>
    </lineage>
</organism>
<keyword evidence="1" id="KW-1133">Transmembrane helix</keyword>
<evidence type="ECO:0000313" key="3">
    <source>
        <dbReference type="Proteomes" id="UP000076962"/>
    </source>
</evidence>
<keyword evidence="1" id="KW-0472">Membrane</keyword>
<keyword evidence="1" id="KW-0812">Transmembrane</keyword>
<protein>
    <submittedName>
        <fullName evidence="2">Membrane protein</fullName>
    </submittedName>
</protein>
<proteinExistence type="predicted"/>
<sequence>MLIELFLLSSASAYWLTSKQNKYRPNQALADTVQPSHTKRFSPKQLFKDVKSALRSDERQQQLGTSIDLSKEMQKAQQNVNRELLVSIGAVTTALLGGVSPLFMVLGAMGVLYLSRDYFRFIWHDIKAGRILTRFLIYGIVILGMILSGHLLLAAMASLIGGFFVMIIEKTEDHSKKQL</sequence>
<keyword evidence="3" id="KW-1185">Reference proteome</keyword>
<feature type="transmembrane region" description="Helical" evidence="1">
    <location>
        <begin position="84"/>
        <end position="114"/>
    </location>
</feature>
<feature type="transmembrane region" description="Helical" evidence="1">
    <location>
        <begin position="135"/>
        <end position="168"/>
    </location>
</feature>
<gene>
    <name evidence="2" type="ORF">THIOM_003137</name>
</gene>
<feature type="non-terminal residue" evidence="2">
    <location>
        <position position="179"/>
    </location>
</feature>
<evidence type="ECO:0000256" key="1">
    <source>
        <dbReference type="SAM" id="Phobius"/>
    </source>
</evidence>
<dbReference type="Proteomes" id="UP000076962">
    <property type="component" value="Unassembled WGS sequence"/>
</dbReference>
<accession>A0A176RZI9</accession>
<reference evidence="2 3" key="1">
    <citation type="submission" date="2016-05" db="EMBL/GenBank/DDBJ databases">
        <title>Single-cell genome of chain-forming Candidatus Thiomargarita nelsonii and comparison to other large sulfur-oxidizing bacteria.</title>
        <authorList>
            <person name="Winkel M."/>
            <person name="Salman V."/>
            <person name="Woyke T."/>
            <person name="Schulz-Vogt H."/>
            <person name="Richter M."/>
            <person name="Flood B."/>
            <person name="Bailey J."/>
            <person name="Amann R."/>
            <person name="Mussmann M."/>
        </authorList>
    </citation>
    <scope>NUCLEOTIDE SEQUENCE [LARGE SCALE GENOMIC DNA]</scope>
    <source>
        <strain evidence="2 3">THI036</strain>
    </source>
</reference>
<dbReference type="AlphaFoldDB" id="A0A176RZI9"/>
<dbReference type="EMBL" id="LUTY01001869">
    <property type="protein sequence ID" value="OAD21109.1"/>
    <property type="molecule type" value="Genomic_DNA"/>
</dbReference>